<dbReference type="GO" id="GO:0022625">
    <property type="term" value="C:cytosolic large ribosomal subunit"/>
    <property type="evidence" value="ECO:0007669"/>
    <property type="project" value="TreeGrafter"/>
</dbReference>
<dbReference type="EMBL" id="MGFQ01000005">
    <property type="protein sequence ID" value="OGM10579.1"/>
    <property type="molecule type" value="Genomic_DNA"/>
</dbReference>
<dbReference type="GO" id="GO:0006412">
    <property type="term" value="P:translation"/>
    <property type="evidence" value="ECO:0007669"/>
    <property type="project" value="InterPro"/>
</dbReference>
<dbReference type="GO" id="GO:0003735">
    <property type="term" value="F:structural constituent of ribosome"/>
    <property type="evidence" value="ECO:0007669"/>
    <property type="project" value="InterPro"/>
</dbReference>
<evidence type="ECO:0000256" key="3">
    <source>
        <dbReference type="ARBA" id="ARBA00023274"/>
    </source>
</evidence>
<evidence type="ECO:0000256" key="4">
    <source>
        <dbReference type="ARBA" id="ARBA00035494"/>
    </source>
</evidence>
<dbReference type="AlphaFoldDB" id="A0A1F7X783"/>
<evidence type="ECO:0000313" key="9">
    <source>
        <dbReference type="Proteomes" id="UP000176939"/>
    </source>
</evidence>
<dbReference type="Proteomes" id="UP000176939">
    <property type="component" value="Unassembled WGS sequence"/>
</dbReference>
<dbReference type="InterPro" id="IPR000456">
    <property type="entry name" value="Ribosomal_bL17"/>
</dbReference>
<name>A0A1F7X783_9BACT</name>
<dbReference type="NCBIfam" id="TIGR00059">
    <property type="entry name" value="L17"/>
    <property type="match status" value="1"/>
</dbReference>
<keyword evidence="3 5" id="KW-0687">Ribonucleoprotein</keyword>
<gene>
    <name evidence="8" type="ORF">A2Z67_04255</name>
</gene>
<dbReference type="SUPFAM" id="SSF64263">
    <property type="entry name" value="Prokaryotic ribosomal protein L17"/>
    <property type="match status" value="1"/>
</dbReference>
<evidence type="ECO:0000313" key="8">
    <source>
        <dbReference type="EMBL" id="OGM10579.1"/>
    </source>
</evidence>
<dbReference type="PANTHER" id="PTHR14413:SF16">
    <property type="entry name" value="LARGE RIBOSOMAL SUBUNIT PROTEIN BL17M"/>
    <property type="match status" value="1"/>
</dbReference>
<dbReference type="Gene3D" id="3.90.1030.10">
    <property type="entry name" value="Ribosomal protein L17"/>
    <property type="match status" value="1"/>
</dbReference>
<reference evidence="8 9" key="1">
    <citation type="journal article" date="2016" name="Nat. Commun.">
        <title>Thousands of microbial genomes shed light on interconnected biogeochemical processes in an aquifer system.</title>
        <authorList>
            <person name="Anantharaman K."/>
            <person name="Brown C.T."/>
            <person name="Hug L.A."/>
            <person name="Sharon I."/>
            <person name="Castelle C.J."/>
            <person name="Probst A.J."/>
            <person name="Thomas B.C."/>
            <person name="Singh A."/>
            <person name="Wilkins M.J."/>
            <person name="Karaoz U."/>
            <person name="Brodie E.L."/>
            <person name="Williams K.H."/>
            <person name="Hubbard S.S."/>
            <person name="Banfield J.F."/>
        </authorList>
    </citation>
    <scope>NUCLEOTIDE SEQUENCE [LARGE SCALE GENOMIC DNA]</scope>
</reference>
<evidence type="ECO:0000256" key="2">
    <source>
        <dbReference type="ARBA" id="ARBA00022980"/>
    </source>
</evidence>
<evidence type="ECO:0000256" key="6">
    <source>
        <dbReference type="RuleBase" id="RU000661"/>
    </source>
</evidence>
<sequence>MRKRVIGKKLSRASSTRRALFRALARALVINGKINTTLAKAKVAQKFIEGLASDAKVNSVNARRKVYAQLANDRETMNSLFRVMKGTTRTSGFTRIVPLVSRKGDSARMARLEFIDWVQEKKEVKKEEKKKETNAKTEVKEKSTNTKK</sequence>
<feature type="region of interest" description="Disordered" evidence="7">
    <location>
        <begin position="124"/>
        <end position="148"/>
    </location>
</feature>
<organism evidence="8 9">
    <name type="scientific">Candidatus Woesebacteria bacterium RBG_13_36_22</name>
    <dbReference type="NCBI Taxonomy" id="1802478"/>
    <lineage>
        <taxon>Bacteria</taxon>
        <taxon>Candidatus Woeseibacteriota</taxon>
    </lineage>
</organism>
<evidence type="ECO:0000256" key="5">
    <source>
        <dbReference type="RuleBase" id="RU000660"/>
    </source>
</evidence>
<evidence type="ECO:0000256" key="1">
    <source>
        <dbReference type="ARBA" id="ARBA00008777"/>
    </source>
</evidence>
<dbReference type="PANTHER" id="PTHR14413">
    <property type="entry name" value="RIBOSOMAL PROTEIN L17"/>
    <property type="match status" value="1"/>
</dbReference>
<evidence type="ECO:0000256" key="7">
    <source>
        <dbReference type="SAM" id="MobiDB-lite"/>
    </source>
</evidence>
<keyword evidence="2 5" id="KW-0689">Ribosomal protein</keyword>
<dbReference type="InterPro" id="IPR036373">
    <property type="entry name" value="Ribosomal_bL17_sf"/>
</dbReference>
<protein>
    <recommendedName>
        <fullName evidence="4 6">50S ribosomal protein L17</fullName>
    </recommendedName>
</protein>
<proteinExistence type="inferred from homology"/>
<accession>A0A1F7X783</accession>
<comment type="caution">
    <text evidence="8">The sequence shown here is derived from an EMBL/GenBank/DDBJ whole genome shotgun (WGS) entry which is preliminary data.</text>
</comment>
<dbReference type="Pfam" id="PF01196">
    <property type="entry name" value="Ribosomal_L17"/>
    <property type="match status" value="1"/>
</dbReference>
<comment type="similarity">
    <text evidence="1 5">Belongs to the bacterial ribosomal protein bL17 family.</text>
</comment>